<dbReference type="InterPro" id="IPR036371">
    <property type="entry name" value="TPK_B1-bd_sf"/>
</dbReference>
<name>A0A1G8W4E6_9BACI</name>
<evidence type="ECO:0000313" key="7">
    <source>
        <dbReference type="EMBL" id="SDJ73231.1"/>
    </source>
</evidence>
<keyword evidence="3 7" id="KW-0418">Kinase</keyword>
<dbReference type="OrthoDB" id="9804377at2"/>
<feature type="domain" description="Thiamin pyrophosphokinase thiamin-binding" evidence="6">
    <location>
        <begin position="141"/>
        <end position="207"/>
    </location>
</feature>
<evidence type="ECO:0000259" key="6">
    <source>
        <dbReference type="SMART" id="SM00983"/>
    </source>
</evidence>
<dbReference type="InterPro" id="IPR007373">
    <property type="entry name" value="Thiamin_PyroPKinase_B1-bd"/>
</dbReference>
<keyword evidence="1" id="KW-0808">Transferase</keyword>
<dbReference type="STRING" id="407036.SAMN05216243_0559"/>
<dbReference type="InterPro" id="IPR006282">
    <property type="entry name" value="Thi_PPkinase"/>
</dbReference>
<dbReference type="SMART" id="SM00983">
    <property type="entry name" value="TPK_B1_binding"/>
    <property type="match status" value="1"/>
</dbReference>
<dbReference type="GO" id="GO:0016301">
    <property type="term" value="F:kinase activity"/>
    <property type="evidence" value="ECO:0007669"/>
    <property type="project" value="UniProtKB-KW"/>
</dbReference>
<protein>
    <recommendedName>
        <fullName evidence="5">Thiamine diphosphokinase</fullName>
        <ecNumber evidence="5">2.7.6.2</ecNumber>
    </recommendedName>
</protein>
<dbReference type="Pfam" id="PF04265">
    <property type="entry name" value="TPK_B1_binding"/>
    <property type="match status" value="1"/>
</dbReference>
<dbReference type="RefSeq" id="WP_093210827.1">
    <property type="nucleotide sequence ID" value="NZ_FNFL01000001.1"/>
</dbReference>
<dbReference type="AlphaFoldDB" id="A0A1G8W4E6"/>
<dbReference type="GO" id="GO:0006772">
    <property type="term" value="P:thiamine metabolic process"/>
    <property type="evidence" value="ECO:0007669"/>
    <property type="project" value="UniProtKB-UniRule"/>
</dbReference>
<organism evidence="7 8">
    <name type="scientific">Sediminibacillus albus</name>
    <dbReference type="NCBI Taxonomy" id="407036"/>
    <lineage>
        <taxon>Bacteria</taxon>
        <taxon>Bacillati</taxon>
        <taxon>Bacillota</taxon>
        <taxon>Bacilli</taxon>
        <taxon>Bacillales</taxon>
        <taxon>Bacillaceae</taxon>
        <taxon>Sediminibacillus</taxon>
    </lineage>
</organism>
<keyword evidence="8" id="KW-1185">Reference proteome</keyword>
<keyword evidence="4" id="KW-0067">ATP-binding</keyword>
<dbReference type="Pfam" id="PF04263">
    <property type="entry name" value="TPK_catalytic"/>
    <property type="match status" value="1"/>
</dbReference>
<dbReference type="NCBIfam" id="TIGR01378">
    <property type="entry name" value="thi_PPkinase"/>
    <property type="match status" value="1"/>
</dbReference>
<reference evidence="7 8" key="1">
    <citation type="submission" date="2016-10" db="EMBL/GenBank/DDBJ databases">
        <authorList>
            <person name="de Groot N.N."/>
        </authorList>
    </citation>
    <scope>NUCLEOTIDE SEQUENCE [LARGE SCALE GENOMIC DNA]</scope>
    <source>
        <strain evidence="7 8">CGMCC 1.6502</strain>
    </source>
</reference>
<dbReference type="InterPro" id="IPR053149">
    <property type="entry name" value="TPK"/>
</dbReference>
<gene>
    <name evidence="7" type="ORF">SAMN05216243_0559</name>
</gene>
<dbReference type="GO" id="GO:0004788">
    <property type="term" value="F:thiamine diphosphokinase activity"/>
    <property type="evidence" value="ECO:0007669"/>
    <property type="project" value="UniProtKB-UniRule"/>
</dbReference>
<evidence type="ECO:0000256" key="5">
    <source>
        <dbReference type="NCBIfam" id="TIGR01378"/>
    </source>
</evidence>
<evidence type="ECO:0000256" key="3">
    <source>
        <dbReference type="ARBA" id="ARBA00022777"/>
    </source>
</evidence>
<dbReference type="InterPro" id="IPR036759">
    <property type="entry name" value="TPK_catalytic_sf"/>
</dbReference>
<dbReference type="PANTHER" id="PTHR41299:SF1">
    <property type="entry name" value="THIAMINE PYROPHOSPHOKINASE"/>
    <property type="match status" value="1"/>
</dbReference>
<dbReference type="GO" id="GO:0009229">
    <property type="term" value="P:thiamine diphosphate biosynthetic process"/>
    <property type="evidence" value="ECO:0007669"/>
    <property type="project" value="InterPro"/>
</dbReference>
<dbReference type="SUPFAM" id="SSF63999">
    <property type="entry name" value="Thiamin pyrophosphokinase, catalytic domain"/>
    <property type="match status" value="1"/>
</dbReference>
<dbReference type="Proteomes" id="UP000198694">
    <property type="component" value="Unassembled WGS sequence"/>
</dbReference>
<sequence>MGVTAIVGGGPEKYIPYLHAYKEVDFWIGADRGALTLINHGITPDLALGDFDSISEEEKKRIKTIAKDFREFPEEKDETDLELAVLEAFKTKNRLFLLFGVTGGRIDHSLANIQLLYKLKQQQIEGMIIDKGNKLALSFPGSNEISRDDEYPYISFLPFTRKVTGITLDGFYYKLTNKTINWGSTLCMSNELLLEKGTFSFAEGILLVIKSRDVLIEE</sequence>
<keyword evidence="2" id="KW-0547">Nucleotide-binding</keyword>
<evidence type="ECO:0000256" key="1">
    <source>
        <dbReference type="ARBA" id="ARBA00022679"/>
    </source>
</evidence>
<dbReference type="EC" id="2.7.6.2" evidence="5"/>
<dbReference type="GO" id="GO:0005524">
    <property type="term" value="F:ATP binding"/>
    <property type="evidence" value="ECO:0007669"/>
    <property type="project" value="UniProtKB-KW"/>
</dbReference>
<dbReference type="InterPro" id="IPR007371">
    <property type="entry name" value="TPK_catalytic"/>
</dbReference>
<accession>A0A1G8W4E6</accession>
<dbReference type="PANTHER" id="PTHR41299">
    <property type="entry name" value="THIAMINE PYROPHOSPHOKINASE"/>
    <property type="match status" value="1"/>
</dbReference>
<dbReference type="Gene3D" id="3.40.50.10240">
    <property type="entry name" value="Thiamin pyrophosphokinase, catalytic domain"/>
    <property type="match status" value="1"/>
</dbReference>
<dbReference type="CDD" id="cd07995">
    <property type="entry name" value="TPK"/>
    <property type="match status" value="1"/>
</dbReference>
<evidence type="ECO:0000256" key="4">
    <source>
        <dbReference type="ARBA" id="ARBA00022840"/>
    </source>
</evidence>
<evidence type="ECO:0000256" key="2">
    <source>
        <dbReference type="ARBA" id="ARBA00022741"/>
    </source>
</evidence>
<evidence type="ECO:0000313" key="8">
    <source>
        <dbReference type="Proteomes" id="UP000198694"/>
    </source>
</evidence>
<proteinExistence type="predicted"/>
<dbReference type="GO" id="GO:0030975">
    <property type="term" value="F:thiamine binding"/>
    <property type="evidence" value="ECO:0007669"/>
    <property type="project" value="InterPro"/>
</dbReference>
<dbReference type="SUPFAM" id="SSF63862">
    <property type="entry name" value="Thiamin pyrophosphokinase, substrate-binding domain"/>
    <property type="match status" value="1"/>
</dbReference>
<dbReference type="EMBL" id="FNFL01000001">
    <property type="protein sequence ID" value="SDJ73231.1"/>
    <property type="molecule type" value="Genomic_DNA"/>
</dbReference>